<evidence type="ECO:0000256" key="3">
    <source>
        <dbReference type="ARBA" id="ARBA00022723"/>
    </source>
</evidence>
<proteinExistence type="predicted"/>
<dbReference type="PANTHER" id="PTHR43409:SF16">
    <property type="entry name" value="SLR0320 PROTEIN"/>
    <property type="match status" value="1"/>
</dbReference>
<evidence type="ECO:0000256" key="4">
    <source>
        <dbReference type="ARBA" id="ARBA00023004"/>
    </source>
</evidence>
<evidence type="ECO:0000256" key="5">
    <source>
        <dbReference type="ARBA" id="ARBA00023014"/>
    </source>
</evidence>
<name>A0A2U3QIH3_9BACT</name>
<accession>A0A2U3QIH3</accession>
<keyword evidence="2" id="KW-0949">S-adenosyl-L-methionine</keyword>
<dbReference type="InterPro" id="IPR058240">
    <property type="entry name" value="rSAM_sf"/>
</dbReference>
<evidence type="ECO:0000256" key="1">
    <source>
        <dbReference type="ARBA" id="ARBA00001966"/>
    </source>
</evidence>
<sequence>MFDRSGVAESVMRLSATGLRQIEFVDNVFNSPYSHAMALCEDLARLRHSAYLYSLELNPFHIDSALINAMGRAGFRGIGITAESASDKVLAALGKGYGAQSVYQAAEVVSRHNLPCVWIFMLGGPGETEETVTETLRFAEKYIRPSDTAFFNLGVRIYPGTQLETISRRQGVLSIHKDKMLRPVFYVSPELDTDWMIRRVQDSLNRKMNFISSDSIGLPFLPFIHRLAHRIGMRTPLWKYTRYVRRGLRTIGVKA</sequence>
<evidence type="ECO:0000256" key="2">
    <source>
        <dbReference type="ARBA" id="ARBA00022691"/>
    </source>
</evidence>
<keyword evidence="5" id="KW-0411">Iron-sulfur</keyword>
<keyword evidence="3" id="KW-0479">Metal-binding</keyword>
<dbReference type="GO" id="GO:0003824">
    <property type="term" value="F:catalytic activity"/>
    <property type="evidence" value="ECO:0007669"/>
    <property type="project" value="InterPro"/>
</dbReference>
<dbReference type="Pfam" id="PF04055">
    <property type="entry name" value="Radical_SAM"/>
    <property type="match status" value="1"/>
</dbReference>
<dbReference type="PANTHER" id="PTHR43409">
    <property type="entry name" value="ANAEROBIC MAGNESIUM-PROTOPORPHYRIN IX MONOMETHYL ESTER CYCLASE-RELATED"/>
    <property type="match status" value="1"/>
</dbReference>
<dbReference type="Gene3D" id="3.80.30.20">
    <property type="entry name" value="tm_1862 like domain"/>
    <property type="match status" value="1"/>
</dbReference>
<dbReference type="InterPro" id="IPR051198">
    <property type="entry name" value="BchE-like"/>
</dbReference>
<evidence type="ECO:0000313" key="8">
    <source>
        <dbReference type="Proteomes" id="UP000245125"/>
    </source>
</evidence>
<evidence type="ECO:0000259" key="6">
    <source>
        <dbReference type="SMART" id="SM00729"/>
    </source>
</evidence>
<dbReference type="SUPFAM" id="SSF102114">
    <property type="entry name" value="Radical SAM enzymes"/>
    <property type="match status" value="1"/>
</dbReference>
<dbReference type="GO" id="GO:0005829">
    <property type="term" value="C:cytosol"/>
    <property type="evidence" value="ECO:0007669"/>
    <property type="project" value="TreeGrafter"/>
</dbReference>
<reference evidence="8" key="1">
    <citation type="submission" date="2018-03" db="EMBL/GenBank/DDBJ databases">
        <authorList>
            <person name="Zecchin S."/>
        </authorList>
    </citation>
    <scope>NUCLEOTIDE SEQUENCE [LARGE SCALE GENOMIC DNA]</scope>
</reference>
<dbReference type="GO" id="GO:0051536">
    <property type="term" value="F:iron-sulfur cluster binding"/>
    <property type="evidence" value="ECO:0007669"/>
    <property type="project" value="UniProtKB-KW"/>
</dbReference>
<keyword evidence="8" id="KW-1185">Reference proteome</keyword>
<dbReference type="GO" id="GO:0046872">
    <property type="term" value="F:metal ion binding"/>
    <property type="evidence" value="ECO:0007669"/>
    <property type="project" value="UniProtKB-KW"/>
</dbReference>
<dbReference type="AlphaFoldDB" id="A0A2U3QIH3"/>
<dbReference type="SMART" id="SM00729">
    <property type="entry name" value="Elp3"/>
    <property type="match status" value="1"/>
</dbReference>
<feature type="domain" description="Elp3/MiaA/NifB-like radical SAM core" evidence="6">
    <location>
        <begin position="2"/>
        <end position="186"/>
    </location>
</feature>
<gene>
    <name evidence="7" type="ORF">NBG4_460001</name>
</gene>
<evidence type="ECO:0000313" key="7">
    <source>
        <dbReference type="EMBL" id="SPQ01178.1"/>
    </source>
</evidence>
<dbReference type="InterPro" id="IPR006638">
    <property type="entry name" value="Elp3/MiaA/NifB-like_rSAM"/>
</dbReference>
<dbReference type="EMBL" id="OUUY01000093">
    <property type="protein sequence ID" value="SPQ01178.1"/>
    <property type="molecule type" value="Genomic_DNA"/>
</dbReference>
<keyword evidence="4" id="KW-0408">Iron</keyword>
<dbReference type="InterPro" id="IPR007197">
    <property type="entry name" value="rSAM"/>
</dbReference>
<organism evidence="7 8">
    <name type="scientific">Candidatus Sulfobium mesophilum</name>
    <dbReference type="NCBI Taxonomy" id="2016548"/>
    <lineage>
        <taxon>Bacteria</taxon>
        <taxon>Pseudomonadati</taxon>
        <taxon>Nitrospirota</taxon>
        <taxon>Nitrospiria</taxon>
        <taxon>Nitrospirales</taxon>
        <taxon>Nitrospiraceae</taxon>
        <taxon>Candidatus Sulfobium</taxon>
    </lineage>
</organism>
<dbReference type="InterPro" id="IPR023404">
    <property type="entry name" value="rSAM_horseshoe"/>
</dbReference>
<protein>
    <recommendedName>
        <fullName evidence="6">Elp3/MiaA/NifB-like radical SAM core domain-containing protein</fullName>
    </recommendedName>
</protein>
<comment type="cofactor">
    <cofactor evidence="1">
        <name>[4Fe-4S] cluster</name>
        <dbReference type="ChEBI" id="CHEBI:49883"/>
    </cofactor>
</comment>
<dbReference type="Proteomes" id="UP000245125">
    <property type="component" value="Unassembled WGS sequence"/>
</dbReference>